<feature type="compositionally biased region" description="Basic residues" evidence="1">
    <location>
        <begin position="398"/>
        <end position="408"/>
    </location>
</feature>
<protein>
    <recommendedName>
        <fullName evidence="4">TatD DNase family Scn1</fullName>
    </recommendedName>
</protein>
<gene>
    <name evidence="2" type="ORF">SCHCODRAFT_64499</name>
</gene>
<dbReference type="SUPFAM" id="SSF51556">
    <property type="entry name" value="Metallo-dependent hydrolases"/>
    <property type="match status" value="1"/>
</dbReference>
<dbReference type="InterPro" id="IPR001130">
    <property type="entry name" value="TatD-like"/>
</dbReference>
<feature type="compositionally biased region" description="Basic and acidic residues" evidence="1">
    <location>
        <begin position="365"/>
        <end position="397"/>
    </location>
</feature>
<keyword evidence="3" id="KW-1185">Reference proteome</keyword>
<sequence>MPPFPTDVEIATHIVDVHAHPTDSLIPHALLDDPGHTICAMATRRNDQARVAALARAHPKRVVPGFGYHPWFTHLIYVPEGVDPAHLGERAGLVQDPTPKKEEKPPKWAIFQDLLARLPDPVCLTDVLDELRRNIKAFPGAILGEVGLDRAFRVPMAGKYAGEGEGEHANANPTNPTASISPTTPTLSPFTVPIAHQLAILEAQVALAITLRAMGESVHARRDIAPKHTVDFMARMKERYGDRWRAISVDLHSCGLSAEVWRSVEAAHPNAFLSLSTGINMRQPHGSAPADPNAPPPIPKSLSTLILSAHPSRLLAESDWHSADESGQRTWEMLNIIARVKGWDVEGVSGRGGAERPESFSQGREGAERQGREGREGDKGGQGGEEHRLYGGNDRGEGRHHHHPRPLHLPRPEALRRGGGGGRG</sequence>
<dbReference type="VEuPathDB" id="FungiDB:SCHCODRAFT_02529608"/>
<feature type="region of interest" description="Disordered" evidence="1">
    <location>
        <begin position="163"/>
        <end position="184"/>
    </location>
</feature>
<organism evidence="3">
    <name type="scientific">Schizophyllum commune (strain H4-8 / FGSC 9210)</name>
    <name type="common">Split gill fungus</name>
    <dbReference type="NCBI Taxonomy" id="578458"/>
    <lineage>
        <taxon>Eukaryota</taxon>
        <taxon>Fungi</taxon>
        <taxon>Dikarya</taxon>
        <taxon>Basidiomycota</taxon>
        <taxon>Agaricomycotina</taxon>
        <taxon>Agaricomycetes</taxon>
        <taxon>Agaricomycetidae</taxon>
        <taxon>Agaricales</taxon>
        <taxon>Schizophyllaceae</taxon>
        <taxon>Schizophyllum</taxon>
    </lineage>
</organism>
<dbReference type="PANTHER" id="PTHR47345">
    <property type="entry name" value="CUT9-INTERACTING PROTEIN SCN1"/>
    <property type="match status" value="1"/>
</dbReference>
<feature type="compositionally biased region" description="Polar residues" evidence="1">
    <location>
        <begin position="171"/>
        <end position="184"/>
    </location>
</feature>
<evidence type="ECO:0000313" key="2">
    <source>
        <dbReference type="EMBL" id="EFJ02401.1"/>
    </source>
</evidence>
<dbReference type="eggNOG" id="KOG3020">
    <property type="taxonomic scope" value="Eukaryota"/>
</dbReference>
<dbReference type="HOGENOM" id="CLU_031506_3_0_1"/>
<evidence type="ECO:0000313" key="3">
    <source>
        <dbReference type="Proteomes" id="UP000007431"/>
    </source>
</evidence>
<dbReference type="EMBL" id="GL377302">
    <property type="protein sequence ID" value="EFJ02401.1"/>
    <property type="molecule type" value="Genomic_DNA"/>
</dbReference>
<dbReference type="OMA" id="VPCFGWH"/>
<dbReference type="InParanoid" id="D8PQ97"/>
<dbReference type="Pfam" id="PF01026">
    <property type="entry name" value="TatD_DNase"/>
    <property type="match status" value="1"/>
</dbReference>
<feature type="region of interest" description="Disordered" evidence="1">
    <location>
        <begin position="283"/>
        <end position="302"/>
    </location>
</feature>
<dbReference type="PANTHER" id="PTHR47345:SF1">
    <property type="entry name" value="CUT9-INTERACTING PROTEIN SCN1"/>
    <property type="match status" value="1"/>
</dbReference>
<evidence type="ECO:0000256" key="1">
    <source>
        <dbReference type="SAM" id="MobiDB-lite"/>
    </source>
</evidence>
<evidence type="ECO:0008006" key="4">
    <source>
        <dbReference type="Google" id="ProtNLM"/>
    </source>
</evidence>
<feature type="region of interest" description="Disordered" evidence="1">
    <location>
        <begin position="347"/>
        <end position="424"/>
    </location>
</feature>
<dbReference type="Proteomes" id="UP000007431">
    <property type="component" value="Unassembled WGS sequence"/>
</dbReference>
<dbReference type="InterPro" id="IPR032466">
    <property type="entry name" value="Metal_Hydrolase"/>
</dbReference>
<dbReference type="InterPro" id="IPR053044">
    <property type="entry name" value="Metallo-hydrolase/TatD-type"/>
</dbReference>
<name>D8PQ97_SCHCM</name>
<dbReference type="AlphaFoldDB" id="D8PQ97"/>
<accession>D8PQ97</accession>
<reference evidence="2 3" key="1">
    <citation type="journal article" date="2010" name="Nat. Biotechnol.">
        <title>Genome sequence of the model mushroom Schizophyllum commune.</title>
        <authorList>
            <person name="Ohm R.A."/>
            <person name="de Jong J.F."/>
            <person name="Lugones L.G."/>
            <person name="Aerts A."/>
            <person name="Kothe E."/>
            <person name="Stajich J.E."/>
            <person name="de Vries R.P."/>
            <person name="Record E."/>
            <person name="Levasseur A."/>
            <person name="Baker S.E."/>
            <person name="Bartholomew K.A."/>
            <person name="Coutinho P.M."/>
            <person name="Erdmann S."/>
            <person name="Fowler T.J."/>
            <person name="Gathman A.C."/>
            <person name="Lombard V."/>
            <person name="Henrissat B."/>
            <person name="Knabe N."/>
            <person name="Kuees U."/>
            <person name="Lilly W.W."/>
            <person name="Lindquist E."/>
            <person name="Lucas S."/>
            <person name="Magnuson J.K."/>
            <person name="Piumi F."/>
            <person name="Raudaskoski M."/>
            <person name="Salamov A."/>
            <person name="Schmutz J."/>
            <person name="Schwarze F.W.M.R."/>
            <person name="vanKuyk P.A."/>
            <person name="Horton J.S."/>
            <person name="Grigoriev I.V."/>
            <person name="Woesten H.A.B."/>
        </authorList>
    </citation>
    <scope>NUCLEOTIDE SEQUENCE [LARGE SCALE GENOMIC DNA]</scope>
    <source>
        <strain evidence="3">H4-8 / FGSC 9210</strain>
    </source>
</reference>
<dbReference type="FunCoup" id="D8PQ97">
    <property type="interactions" value="14"/>
</dbReference>
<dbReference type="Gene3D" id="3.20.20.140">
    <property type="entry name" value="Metal-dependent hydrolases"/>
    <property type="match status" value="1"/>
</dbReference>
<dbReference type="GO" id="GO:0016788">
    <property type="term" value="F:hydrolase activity, acting on ester bonds"/>
    <property type="evidence" value="ECO:0007669"/>
    <property type="project" value="InterPro"/>
</dbReference>
<proteinExistence type="predicted"/>